<feature type="region of interest" description="Disordered" evidence="4">
    <location>
        <begin position="363"/>
        <end position="383"/>
    </location>
</feature>
<comment type="subcellular location">
    <subcellularLocation>
        <location evidence="1">Secreted</location>
    </subcellularLocation>
</comment>
<reference evidence="7" key="3">
    <citation type="submission" date="2025-09" db="UniProtKB">
        <authorList>
            <consortium name="Ensembl"/>
        </authorList>
    </citation>
    <scope>IDENTIFICATION</scope>
</reference>
<keyword evidence="2" id="KW-0964">Secreted</keyword>
<evidence type="ECO:0000256" key="3">
    <source>
        <dbReference type="PROSITE-ProRule" id="PRU00446"/>
    </source>
</evidence>
<dbReference type="GO" id="GO:0007165">
    <property type="term" value="P:signal transduction"/>
    <property type="evidence" value="ECO:0007669"/>
    <property type="project" value="TreeGrafter"/>
</dbReference>
<evidence type="ECO:0000313" key="8">
    <source>
        <dbReference type="Proteomes" id="UP000694680"/>
    </source>
</evidence>
<dbReference type="PANTHER" id="PTHR23192">
    <property type="entry name" value="OLFACTOMEDIN-RELATED"/>
    <property type="match status" value="1"/>
</dbReference>
<accession>A0A8C5GIN9</accession>
<feature type="transmembrane region" description="Helical" evidence="5">
    <location>
        <begin position="33"/>
        <end position="54"/>
    </location>
</feature>
<reference evidence="7" key="2">
    <citation type="submission" date="2025-08" db="UniProtKB">
        <authorList>
            <consortium name="Ensembl"/>
        </authorList>
    </citation>
    <scope>IDENTIFICATION</scope>
</reference>
<dbReference type="AlphaFoldDB" id="A0A8C5GIN9"/>
<dbReference type="PANTHER" id="PTHR23192:SF85">
    <property type="entry name" value="GLIOMEDIN"/>
    <property type="match status" value="1"/>
</dbReference>
<dbReference type="SMART" id="SM00284">
    <property type="entry name" value="OLF"/>
    <property type="match status" value="1"/>
</dbReference>
<dbReference type="SUPFAM" id="SSF101898">
    <property type="entry name" value="NHL repeat"/>
    <property type="match status" value="1"/>
</dbReference>
<keyword evidence="5" id="KW-0472">Membrane</keyword>
<dbReference type="GO" id="GO:0005615">
    <property type="term" value="C:extracellular space"/>
    <property type="evidence" value="ECO:0007669"/>
    <property type="project" value="TreeGrafter"/>
</dbReference>
<evidence type="ECO:0000256" key="1">
    <source>
        <dbReference type="ARBA" id="ARBA00004613"/>
    </source>
</evidence>
<protein>
    <submittedName>
        <fullName evidence="7">Olfactomedin-like protein 2A</fullName>
    </submittedName>
</protein>
<feature type="region of interest" description="Disordered" evidence="4">
    <location>
        <begin position="256"/>
        <end position="278"/>
    </location>
</feature>
<feature type="compositionally biased region" description="Basic and acidic residues" evidence="4">
    <location>
        <begin position="87"/>
        <end position="109"/>
    </location>
</feature>
<dbReference type="GO" id="GO:0009986">
    <property type="term" value="C:cell surface"/>
    <property type="evidence" value="ECO:0007669"/>
    <property type="project" value="TreeGrafter"/>
</dbReference>
<proteinExistence type="predicted"/>
<gene>
    <name evidence="7" type="primary">LOC114466079</name>
</gene>
<dbReference type="Proteomes" id="UP000694680">
    <property type="component" value="Chromosome 6"/>
</dbReference>
<feature type="compositionally biased region" description="Low complexity" evidence="4">
    <location>
        <begin position="211"/>
        <end position="220"/>
    </location>
</feature>
<name>A0A8C5GIN9_GOUWI</name>
<dbReference type="Pfam" id="PF02191">
    <property type="entry name" value="OLF"/>
    <property type="match status" value="1"/>
</dbReference>
<dbReference type="InterPro" id="IPR003112">
    <property type="entry name" value="Olfac-like_dom"/>
</dbReference>
<feature type="region of interest" description="Disordered" evidence="4">
    <location>
        <begin position="143"/>
        <end position="224"/>
    </location>
</feature>
<dbReference type="GeneID" id="114466079"/>
<evidence type="ECO:0000313" key="7">
    <source>
        <dbReference type="Ensembl" id="ENSGWIP00000030714.1"/>
    </source>
</evidence>
<evidence type="ECO:0000259" key="6">
    <source>
        <dbReference type="PROSITE" id="PS51132"/>
    </source>
</evidence>
<organism evidence="7 8">
    <name type="scientific">Gouania willdenowi</name>
    <name type="common">Blunt-snouted clingfish</name>
    <name type="synonym">Lepadogaster willdenowi</name>
    <dbReference type="NCBI Taxonomy" id="441366"/>
    <lineage>
        <taxon>Eukaryota</taxon>
        <taxon>Metazoa</taxon>
        <taxon>Chordata</taxon>
        <taxon>Craniata</taxon>
        <taxon>Vertebrata</taxon>
        <taxon>Euteleostomi</taxon>
        <taxon>Actinopterygii</taxon>
        <taxon>Neopterygii</taxon>
        <taxon>Teleostei</taxon>
        <taxon>Neoteleostei</taxon>
        <taxon>Acanthomorphata</taxon>
        <taxon>Ovalentaria</taxon>
        <taxon>Blenniimorphae</taxon>
        <taxon>Blenniiformes</taxon>
        <taxon>Gobiesocoidei</taxon>
        <taxon>Gobiesocidae</taxon>
        <taxon>Gobiesocinae</taxon>
        <taxon>Gouania</taxon>
    </lineage>
</organism>
<feature type="compositionally biased region" description="Polar residues" evidence="4">
    <location>
        <begin position="256"/>
        <end position="271"/>
    </location>
</feature>
<dbReference type="PROSITE" id="PS51132">
    <property type="entry name" value="OLF"/>
    <property type="match status" value="1"/>
</dbReference>
<reference evidence="7" key="1">
    <citation type="submission" date="2020-06" db="EMBL/GenBank/DDBJ databases">
        <authorList>
            <consortium name="Wellcome Sanger Institute Data Sharing"/>
        </authorList>
    </citation>
    <scope>NUCLEOTIDE SEQUENCE [LARGE SCALE GENOMIC DNA]</scope>
</reference>
<dbReference type="Ensembl" id="ENSGWIT00000033467.1">
    <property type="protein sequence ID" value="ENSGWIP00000030714.1"/>
    <property type="gene ID" value="ENSGWIG00000015955.1"/>
</dbReference>
<keyword evidence="5" id="KW-1133">Transmembrane helix</keyword>
<comment type="caution">
    <text evidence="3">Lacks conserved residue(s) required for the propagation of feature annotation.</text>
</comment>
<evidence type="ECO:0000256" key="5">
    <source>
        <dbReference type="SAM" id="Phobius"/>
    </source>
</evidence>
<feature type="compositionally biased region" description="Pro residues" evidence="4">
    <location>
        <begin position="145"/>
        <end position="165"/>
    </location>
</feature>
<sequence length="826" mass="91162">MCCRAGACQTLHSAAEVWTGLTNMKESLVWRRILVGLGAFLLLLVSAGVVVLIMQHAEMAEDVMRLETQIQELSLSCRLEPQNLPAEPKEEPRELRKLQRSKRNQDKDTTQSQDQQDMMMMMTYSMVPVKVFSDLCHGNRGICFPGPPGPPGSPGLQGPPGPPGPEGRRGRRGGPGPCPGPGPSDAPGTPCPACDSSKVKKKLPGPSSGITASPTTSYSAEESETEDVFNLSEAKKHLKDIKSGLELLTFHPNVTLRDTNTQPTTETIGKQSTDHPDIFSVVGPETLTKAPNMLTTTDASPISGQDLNIAESFQHVHVHPVDASPTYDGSTTEVSYHEDKDDRLVISPTQTVTTDTMSLSAGWNLQSPQNKTWETPTTQNPDHKATTSTAFAFHSEMVTNTKEEASSYHRDHHDNGLNKTDAEQAAEGTVKLVPDPSDSTSITETTTKKDLPMRAETSTTQPAEKMEGVLNVIHTEKDSNIQTETVLSHQDIRQDTFNETKINKDIELPVSSAENQTSKTFRAGADTVSVNETTHTVEIRQYAFNTSESANNKTPKPVHLDTVNDTENATEGLGTLSPDCRIKTVTCSETSTKMQSTFGAWMSDASRLNEGRYWLTRHFSGRILVESRNISLFQDPNQKTINLRMFYQGCGHVIYKGSFYFHNAGTDRLVKFDLSTMESSSTIIPNSRYNNLTYLLRNSKTYFKFSVDENGLWVIFASNRNDNTMVAKMNPESLRVEAVINTGYPTAKAGNAFIVCGVAYFTDTTDRRLTYAFDLKKETPLGVSVGLRPANGILAMLSYYPVQKILYMWNNSSVKLCHVEFRHAHE</sequence>
<dbReference type="RefSeq" id="XP_028307337.1">
    <property type="nucleotide sequence ID" value="XM_028451536.1"/>
</dbReference>
<evidence type="ECO:0000256" key="2">
    <source>
        <dbReference type="ARBA" id="ARBA00022525"/>
    </source>
</evidence>
<dbReference type="InterPro" id="IPR050605">
    <property type="entry name" value="Olfactomedin-like_domain"/>
</dbReference>
<keyword evidence="8" id="KW-1185">Reference proteome</keyword>
<feature type="region of interest" description="Disordered" evidence="4">
    <location>
        <begin position="81"/>
        <end position="116"/>
    </location>
</feature>
<feature type="region of interest" description="Disordered" evidence="4">
    <location>
        <begin position="429"/>
        <end position="459"/>
    </location>
</feature>
<feature type="domain" description="Olfactomedin-like" evidence="6">
    <location>
        <begin position="579"/>
        <end position="823"/>
    </location>
</feature>
<keyword evidence="5" id="KW-0812">Transmembrane</keyword>
<evidence type="ECO:0000256" key="4">
    <source>
        <dbReference type="SAM" id="MobiDB-lite"/>
    </source>
</evidence>